<reference evidence="2 3" key="1">
    <citation type="journal article" date="2018" name="Int. J. Syst. Evol. Microbiol.">
        <title>Bifidobacterium callitrichidarum sp. nov. from the faeces of the emperor tamarin (Saguinus imperator).</title>
        <authorList>
            <person name="Modesto M."/>
            <person name="Michelini S."/>
            <person name="Sansosti M.C."/>
            <person name="De Filippo C."/>
            <person name="Cavalieri D."/>
            <person name="Qvirist L."/>
            <person name="Andlid T."/>
            <person name="Spiezio C."/>
            <person name="Sandri C."/>
            <person name="Pascarelli S."/>
            <person name="Sgorbati B."/>
            <person name="Mattarelli P."/>
        </authorList>
    </citation>
    <scope>NUCLEOTIDE SEQUENCE [LARGE SCALE GENOMIC DNA]</scope>
    <source>
        <strain evidence="2 3">TRI 5</strain>
    </source>
</reference>
<dbReference type="EMBL" id="QFFM01000004">
    <property type="protein sequence ID" value="PWG66600.1"/>
    <property type="molecule type" value="Genomic_DNA"/>
</dbReference>
<dbReference type="SUPFAM" id="SSF46955">
    <property type="entry name" value="Putative DNA-binding domain"/>
    <property type="match status" value="1"/>
</dbReference>
<keyword evidence="2" id="KW-0238">DNA-binding</keyword>
<accession>A0A2U2NBZ0</accession>
<gene>
    <name evidence="2" type="ORF">DF196_03085</name>
</gene>
<protein>
    <submittedName>
        <fullName evidence="2">DNA-binding protein</fullName>
    </submittedName>
</protein>
<proteinExistence type="predicted"/>
<evidence type="ECO:0000313" key="3">
    <source>
        <dbReference type="Proteomes" id="UP000245876"/>
    </source>
</evidence>
<dbReference type="NCBIfam" id="TIGR01764">
    <property type="entry name" value="excise"/>
    <property type="match status" value="1"/>
</dbReference>
<feature type="domain" description="Helix-turn-helix" evidence="1">
    <location>
        <begin position="79"/>
        <end position="126"/>
    </location>
</feature>
<dbReference type="InterPro" id="IPR010093">
    <property type="entry name" value="SinI_DNA-bd"/>
</dbReference>
<sequence>MTAEHELTIPRAILPSKNIEDMSLLEGITARLLDEEIFIRDAKGVESPLPSQLKEAVQQTAMLLSQGKSVIIESADQTLSTEQAAEILGVSRQTLIRMLDRGLIPYSRPSKHRKIKLTDLLEYQRSTSSQKNAALAQMVSAGESDGLYDIPEPLPEEAAQAIASIRKEQSDVVGVS</sequence>
<name>A0A2U2NBZ0_9BIFI</name>
<dbReference type="RefSeq" id="WP_109056423.1">
    <property type="nucleotide sequence ID" value="NZ_QFFM01000004.1"/>
</dbReference>
<organism evidence="2 3">
    <name type="scientific">Bifidobacterium callitrichidarum</name>
    <dbReference type="NCBI Taxonomy" id="2052941"/>
    <lineage>
        <taxon>Bacteria</taxon>
        <taxon>Bacillati</taxon>
        <taxon>Actinomycetota</taxon>
        <taxon>Actinomycetes</taxon>
        <taxon>Bifidobacteriales</taxon>
        <taxon>Bifidobacteriaceae</taxon>
        <taxon>Bifidobacterium</taxon>
    </lineage>
</organism>
<dbReference type="InterPro" id="IPR041657">
    <property type="entry name" value="HTH_17"/>
</dbReference>
<dbReference type="Pfam" id="PF12728">
    <property type="entry name" value="HTH_17"/>
    <property type="match status" value="1"/>
</dbReference>
<dbReference type="GO" id="GO:0003677">
    <property type="term" value="F:DNA binding"/>
    <property type="evidence" value="ECO:0007669"/>
    <property type="project" value="UniProtKB-KW"/>
</dbReference>
<evidence type="ECO:0000313" key="2">
    <source>
        <dbReference type="EMBL" id="PWG66600.1"/>
    </source>
</evidence>
<dbReference type="AlphaFoldDB" id="A0A2U2NBZ0"/>
<comment type="caution">
    <text evidence="2">The sequence shown here is derived from an EMBL/GenBank/DDBJ whole genome shotgun (WGS) entry which is preliminary data.</text>
</comment>
<evidence type="ECO:0000259" key="1">
    <source>
        <dbReference type="Pfam" id="PF12728"/>
    </source>
</evidence>
<dbReference type="OrthoDB" id="26212at2"/>
<dbReference type="Proteomes" id="UP000245876">
    <property type="component" value="Unassembled WGS sequence"/>
</dbReference>
<keyword evidence="3" id="KW-1185">Reference proteome</keyword>
<dbReference type="InterPro" id="IPR009061">
    <property type="entry name" value="DNA-bd_dom_put_sf"/>
</dbReference>